<comment type="cofactor">
    <cofactor evidence="2">
        <name>Zn(2+)</name>
        <dbReference type="ChEBI" id="CHEBI:29105"/>
    </cofactor>
</comment>
<evidence type="ECO:0000256" key="3">
    <source>
        <dbReference type="ARBA" id="ARBA00003976"/>
    </source>
</evidence>
<dbReference type="GO" id="GO:0061630">
    <property type="term" value="F:ubiquitin protein ligase activity"/>
    <property type="evidence" value="ECO:0007669"/>
    <property type="project" value="UniProtKB-EC"/>
</dbReference>
<comment type="catalytic activity">
    <reaction evidence="1">
        <text>[E2 ubiquitin-conjugating enzyme]-S-ubiquitinyl-L-cysteine + [acceptor protein]-L-lysine = [E2 ubiquitin-conjugating enzyme]-L-cysteine + [acceptor protein]-N(6)-ubiquitinyl-L-lysine.</text>
        <dbReference type="EC" id="2.3.2.31"/>
    </reaction>
</comment>
<dbReference type="InterPro" id="IPR016130">
    <property type="entry name" value="Tyr_Pase_AS"/>
</dbReference>
<dbReference type="Gene3D" id="3.30.40.10">
    <property type="entry name" value="Zinc/RING finger domain, C3HC4 (zinc finger)"/>
    <property type="match status" value="1"/>
</dbReference>
<keyword evidence="15" id="KW-0862">Zinc</keyword>
<dbReference type="Pfam" id="PF01485">
    <property type="entry name" value="IBR"/>
    <property type="match status" value="1"/>
</dbReference>
<dbReference type="InterPro" id="IPR044066">
    <property type="entry name" value="TRIAD_supradom"/>
</dbReference>
<dbReference type="InterPro" id="IPR004861">
    <property type="entry name" value="Siw14-like"/>
</dbReference>
<feature type="domain" description="RING-type" evidence="19">
    <location>
        <begin position="92"/>
        <end position="140"/>
    </location>
</feature>
<evidence type="ECO:0000256" key="4">
    <source>
        <dbReference type="ARBA" id="ARBA00004496"/>
    </source>
</evidence>
<comment type="catalytic activity">
    <reaction evidence="17">
        <text>6-diphospho-1D-myo-inositol pentakisphosphate + H2O = 1D-myo-inositol hexakisphosphate + phosphate + H(+)</text>
        <dbReference type="Rhea" id="RHEA:79703"/>
        <dbReference type="ChEBI" id="CHEBI:15377"/>
        <dbReference type="ChEBI" id="CHEBI:15378"/>
        <dbReference type="ChEBI" id="CHEBI:43474"/>
        <dbReference type="ChEBI" id="CHEBI:58130"/>
        <dbReference type="ChEBI" id="CHEBI:230534"/>
        <dbReference type="EC" id="3.6.1.52"/>
    </reaction>
    <physiologicalReaction direction="left-to-right" evidence="17">
        <dbReference type="Rhea" id="RHEA:79704"/>
    </physiologicalReaction>
</comment>
<dbReference type="InterPro" id="IPR017907">
    <property type="entry name" value="Znf_RING_CS"/>
</dbReference>
<dbReference type="FunFam" id="3.90.190.10:FF:000035">
    <property type="entry name" value="Tyrosine phosphatase, putative"/>
    <property type="match status" value="1"/>
</dbReference>
<dbReference type="CDD" id="cd22582">
    <property type="entry name" value="BRcat_RBR_unk"/>
    <property type="match status" value="1"/>
</dbReference>
<dbReference type="GO" id="GO:0016567">
    <property type="term" value="P:protein ubiquitination"/>
    <property type="evidence" value="ECO:0007669"/>
    <property type="project" value="InterPro"/>
</dbReference>
<evidence type="ECO:0000256" key="16">
    <source>
        <dbReference type="ARBA" id="ARBA00047562"/>
    </source>
</evidence>
<evidence type="ECO:0000256" key="2">
    <source>
        <dbReference type="ARBA" id="ARBA00001947"/>
    </source>
</evidence>
<dbReference type="PANTHER" id="PTHR11685">
    <property type="entry name" value="RBR FAMILY RING FINGER AND IBR DOMAIN-CONTAINING"/>
    <property type="match status" value="1"/>
</dbReference>
<comment type="similarity">
    <text evidence="6">Belongs to the RBR family. Ariadne subfamily.</text>
</comment>
<dbReference type="PROSITE" id="PS50089">
    <property type="entry name" value="ZF_RING_2"/>
    <property type="match status" value="1"/>
</dbReference>
<evidence type="ECO:0000256" key="17">
    <source>
        <dbReference type="ARBA" id="ARBA00048424"/>
    </source>
</evidence>
<comment type="caution">
    <text evidence="21">The sequence shown here is derived from an EMBL/GenBank/DDBJ whole genome shotgun (WGS) entry which is preliminary data.</text>
</comment>
<dbReference type="PROSITE" id="PS00518">
    <property type="entry name" value="ZF_RING_1"/>
    <property type="match status" value="1"/>
</dbReference>
<comment type="catalytic activity">
    <reaction evidence="16">
        <text>3,5-bis(diphospho)-1D-myo-inositol 1,2,4,6-tetrakisphosphate + H2O = 3-diphospho-1D-myo-inositol 1,2,4,5,6-pentakisphosphate + phosphate + 2 H(+)</text>
        <dbReference type="Rhea" id="RHEA:56312"/>
        <dbReference type="ChEBI" id="CHEBI:15377"/>
        <dbReference type="ChEBI" id="CHEBI:15378"/>
        <dbReference type="ChEBI" id="CHEBI:43474"/>
        <dbReference type="ChEBI" id="CHEBI:140372"/>
        <dbReference type="ChEBI" id="CHEBI:140374"/>
        <dbReference type="EC" id="3.6.1.52"/>
    </reaction>
    <physiologicalReaction direction="left-to-right" evidence="16">
        <dbReference type="Rhea" id="RHEA:56313"/>
    </physiologicalReaction>
</comment>
<evidence type="ECO:0000256" key="10">
    <source>
        <dbReference type="ARBA" id="ARBA00022723"/>
    </source>
</evidence>
<dbReference type="AlphaFoldDB" id="A0A9D4VY41"/>
<feature type="domain" description="RING-type" evidence="20">
    <location>
        <begin position="88"/>
        <end position="304"/>
    </location>
</feature>
<evidence type="ECO:0000256" key="18">
    <source>
        <dbReference type="PROSITE-ProRule" id="PRU00175"/>
    </source>
</evidence>
<keyword evidence="22" id="KW-1185">Reference proteome</keyword>
<dbReference type="Gramene" id="Psat07G0592800-T1">
    <property type="protein sequence ID" value="KAI5390826.1"/>
    <property type="gene ID" value="KIW84_075928"/>
</dbReference>
<dbReference type="SMART" id="SM00647">
    <property type="entry name" value="IBR"/>
    <property type="match status" value="1"/>
</dbReference>
<dbReference type="InterPro" id="IPR013083">
    <property type="entry name" value="Znf_RING/FYVE/PHD"/>
</dbReference>
<dbReference type="GO" id="GO:0052847">
    <property type="term" value="F:inositol-1,5-bisdiphosphate-2,3,4,6-tetrakisphosphate 5-diphosphatase activity"/>
    <property type="evidence" value="ECO:0007669"/>
    <property type="project" value="UniProtKB-ARBA"/>
</dbReference>
<organism evidence="21 22">
    <name type="scientific">Pisum sativum</name>
    <name type="common">Garden pea</name>
    <name type="synonym">Lathyrus oleraceus</name>
    <dbReference type="NCBI Taxonomy" id="3888"/>
    <lineage>
        <taxon>Eukaryota</taxon>
        <taxon>Viridiplantae</taxon>
        <taxon>Streptophyta</taxon>
        <taxon>Embryophyta</taxon>
        <taxon>Tracheophyta</taxon>
        <taxon>Spermatophyta</taxon>
        <taxon>Magnoliopsida</taxon>
        <taxon>eudicotyledons</taxon>
        <taxon>Gunneridae</taxon>
        <taxon>Pentapetalae</taxon>
        <taxon>rosids</taxon>
        <taxon>fabids</taxon>
        <taxon>Fabales</taxon>
        <taxon>Fabaceae</taxon>
        <taxon>Papilionoideae</taxon>
        <taxon>50 kb inversion clade</taxon>
        <taxon>NPAAA clade</taxon>
        <taxon>Hologalegina</taxon>
        <taxon>IRL clade</taxon>
        <taxon>Fabeae</taxon>
        <taxon>Lathyrus</taxon>
    </lineage>
</organism>
<evidence type="ECO:0000313" key="22">
    <source>
        <dbReference type="Proteomes" id="UP001058974"/>
    </source>
</evidence>
<evidence type="ECO:0000256" key="14">
    <source>
        <dbReference type="ARBA" id="ARBA00022801"/>
    </source>
</evidence>
<dbReference type="PROSITE" id="PS00383">
    <property type="entry name" value="TYR_PHOSPHATASE_1"/>
    <property type="match status" value="1"/>
</dbReference>
<comment type="pathway">
    <text evidence="5">Protein modification; protein ubiquitination.</text>
</comment>
<dbReference type="SUPFAM" id="SSF57850">
    <property type="entry name" value="RING/U-box"/>
    <property type="match status" value="3"/>
</dbReference>
<accession>A0A9D4VY41</accession>
<evidence type="ECO:0000313" key="21">
    <source>
        <dbReference type="EMBL" id="KAI5390826.1"/>
    </source>
</evidence>
<dbReference type="Proteomes" id="UP001058974">
    <property type="component" value="Chromosome 7"/>
</dbReference>
<protein>
    <recommendedName>
        <fullName evidence="7">RBR-type E3 ubiquitin transferase</fullName>
        <ecNumber evidence="7">2.3.2.31</ecNumber>
    </recommendedName>
</protein>
<evidence type="ECO:0000256" key="1">
    <source>
        <dbReference type="ARBA" id="ARBA00001798"/>
    </source>
</evidence>
<dbReference type="Gene3D" id="2.20.25.20">
    <property type="match status" value="1"/>
</dbReference>
<sequence length="422" mass="48454">MEGASSSSTTPDHDEEIFQISDEKYAEELRLQEALYFSRTSNTTVTEEEEIQEVEERVETKTLVKSLIQKLKNTMSFEGESSSGSSLKQSYCGICMEAKPVEKMFENPNCSHSFCVNCVGKFLAVKVQENRSTVKCPYPKCDGILEPHDCSSVIPKDLLDRWENAICEETVLSSEKFYCPFKDCSAMLVNDEKEAVVTSSECPHCHRLFCAQCKVSWHAGVDCEEFQSLKDGERGREDMLAMELAKNKRWKRCPKCGFYVERIVGCTRITCRYLCPEPYPEENLEFLKSQNIRLLQFGIEGKTEVSLPILSDSIMEALKILLDVRNHPVLIHCKRGKHRTGCVVGCFRKMQNWCLSSVFEEYQRYAGAKSRTTNLTFIEMFDIINLRQCLYSIIYQYQGASKKRKLMYQGETTQKPPRLTSF</sequence>
<comment type="subcellular location">
    <subcellularLocation>
        <location evidence="4">Cytoplasm</location>
    </subcellularLocation>
</comment>
<dbReference type="Pfam" id="PF03162">
    <property type="entry name" value="Y_phosphatase2"/>
    <property type="match status" value="1"/>
</dbReference>
<dbReference type="PROSITE" id="PS51873">
    <property type="entry name" value="TRIAD"/>
    <property type="match status" value="1"/>
</dbReference>
<evidence type="ECO:0000256" key="13">
    <source>
        <dbReference type="ARBA" id="ARBA00022786"/>
    </source>
</evidence>
<dbReference type="InterPro" id="IPR020428">
    <property type="entry name" value="PFA-DSPs"/>
</dbReference>
<gene>
    <name evidence="21" type="ORF">KIW84_075928</name>
</gene>
<evidence type="ECO:0000256" key="12">
    <source>
        <dbReference type="ARBA" id="ARBA00022771"/>
    </source>
</evidence>
<dbReference type="InterPro" id="IPR029021">
    <property type="entry name" value="Prot-tyrosine_phosphatase-like"/>
</dbReference>
<evidence type="ECO:0000259" key="19">
    <source>
        <dbReference type="PROSITE" id="PS50089"/>
    </source>
</evidence>
<evidence type="ECO:0000256" key="9">
    <source>
        <dbReference type="ARBA" id="ARBA00022679"/>
    </source>
</evidence>
<reference evidence="21 22" key="1">
    <citation type="journal article" date="2022" name="Nat. Genet.">
        <title>Improved pea reference genome and pan-genome highlight genomic features and evolutionary characteristics.</title>
        <authorList>
            <person name="Yang T."/>
            <person name="Liu R."/>
            <person name="Luo Y."/>
            <person name="Hu S."/>
            <person name="Wang D."/>
            <person name="Wang C."/>
            <person name="Pandey M.K."/>
            <person name="Ge S."/>
            <person name="Xu Q."/>
            <person name="Li N."/>
            <person name="Li G."/>
            <person name="Huang Y."/>
            <person name="Saxena R.K."/>
            <person name="Ji Y."/>
            <person name="Li M."/>
            <person name="Yan X."/>
            <person name="He Y."/>
            <person name="Liu Y."/>
            <person name="Wang X."/>
            <person name="Xiang C."/>
            <person name="Varshney R.K."/>
            <person name="Ding H."/>
            <person name="Gao S."/>
            <person name="Zong X."/>
        </authorList>
    </citation>
    <scope>NUCLEOTIDE SEQUENCE [LARGE SCALE GENOMIC DNA]</scope>
    <source>
        <strain evidence="21 22">cv. Zhongwan 6</strain>
    </source>
</reference>
<dbReference type="EMBL" id="JAMSHJ010000007">
    <property type="protein sequence ID" value="KAI5390826.1"/>
    <property type="molecule type" value="Genomic_DNA"/>
</dbReference>
<keyword evidence="8" id="KW-0963">Cytoplasm</keyword>
<keyword evidence="9" id="KW-0808">Transferase</keyword>
<dbReference type="FunFam" id="3.30.40.10:FF:000230">
    <property type="entry name" value="RBR-type E3 ubiquitin transferase"/>
    <property type="match status" value="1"/>
</dbReference>
<comment type="function">
    <text evidence="3">Might act as an E3 ubiquitin-protein ligase, or as part of E3 complex, which accepts ubiquitin from specific E2 ubiquitin-conjugating enzymes and then transfers it to substrates.</text>
</comment>
<evidence type="ECO:0000256" key="5">
    <source>
        <dbReference type="ARBA" id="ARBA00004906"/>
    </source>
</evidence>
<proteinExistence type="inferred from homology"/>
<keyword evidence="10" id="KW-0479">Metal-binding</keyword>
<dbReference type="SUPFAM" id="SSF52799">
    <property type="entry name" value="(Phosphotyrosine protein) phosphatases II"/>
    <property type="match status" value="1"/>
</dbReference>
<evidence type="ECO:0000256" key="8">
    <source>
        <dbReference type="ARBA" id="ARBA00022490"/>
    </source>
</evidence>
<keyword evidence="14" id="KW-0378">Hydrolase</keyword>
<dbReference type="GO" id="GO:0016791">
    <property type="term" value="F:phosphatase activity"/>
    <property type="evidence" value="ECO:0007669"/>
    <property type="project" value="InterPro"/>
</dbReference>
<evidence type="ECO:0000256" key="15">
    <source>
        <dbReference type="ARBA" id="ARBA00022833"/>
    </source>
</evidence>
<name>A0A9D4VY41_PEA</name>
<dbReference type="InterPro" id="IPR031127">
    <property type="entry name" value="E3_UB_ligase_RBR"/>
</dbReference>
<dbReference type="Gene3D" id="3.90.190.10">
    <property type="entry name" value="Protein tyrosine phosphatase superfamily"/>
    <property type="match status" value="1"/>
</dbReference>
<dbReference type="InterPro" id="IPR002867">
    <property type="entry name" value="IBR_dom"/>
</dbReference>
<keyword evidence="12 18" id="KW-0863">Zinc-finger</keyword>
<evidence type="ECO:0000256" key="6">
    <source>
        <dbReference type="ARBA" id="ARBA00005884"/>
    </source>
</evidence>
<dbReference type="PRINTS" id="PR01911">
    <property type="entry name" value="PFDSPHPHTASE"/>
</dbReference>
<evidence type="ECO:0000256" key="7">
    <source>
        <dbReference type="ARBA" id="ARBA00012251"/>
    </source>
</evidence>
<dbReference type="InterPro" id="IPR001841">
    <property type="entry name" value="Znf_RING"/>
</dbReference>
<dbReference type="EC" id="2.3.2.31" evidence="7"/>
<dbReference type="GO" id="GO:0005737">
    <property type="term" value="C:cytoplasm"/>
    <property type="evidence" value="ECO:0007669"/>
    <property type="project" value="UniProtKB-SubCell"/>
</dbReference>
<keyword evidence="11" id="KW-0677">Repeat</keyword>
<dbReference type="GO" id="GO:0008270">
    <property type="term" value="F:zinc ion binding"/>
    <property type="evidence" value="ECO:0007669"/>
    <property type="project" value="UniProtKB-KW"/>
</dbReference>
<keyword evidence="13" id="KW-0833">Ubl conjugation pathway</keyword>
<evidence type="ECO:0000256" key="11">
    <source>
        <dbReference type="ARBA" id="ARBA00022737"/>
    </source>
</evidence>
<evidence type="ECO:0000259" key="20">
    <source>
        <dbReference type="PROSITE" id="PS51873"/>
    </source>
</evidence>
<dbReference type="GO" id="GO:0052845">
    <property type="term" value="F:inositol-5-diphosphate-1,2,3,4,6-pentakisphosphate diphosphatase activity"/>
    <property type="evidence" value="ECO:0007669"/>
    <property type="project" value="UniProtKB-ARBA"/>
</dbReference>